<keyword evidence="1" id="KW-0808">Transferase</keyword>
<protein>
    <submittedName>
        <fullName evidence="2">Uncharacterized protein</fullName>
    </submittedName>
</protein>
<sequence>MPNRAIFNIALFAKIAQEETPGHLLDRIYVIRHEGAPHLRSASRKLSLHQRGFMDVILVVLFTKKYLGCHVQLHANSFMVRSNITITNATPGKVII</sequence>
<evidence type="ECO:0000256" key="1">
    <source>
        <dbReference type="ARBA" id="ARBA00022679"/>
    </source>
</evidence>
<gene>
    <name evidence="2" type="ORF">DGAL_LOCUS8688</name>
</gene>
<dbReference type="Pfam" id="PF00201">
    <property type="entry name" value="UDPGT"/>
    <property type="match status" value="1"/>
</dbReference>
<comment type="caution">
    <text evidence="2">The sequence shown here is derived from an EMBL/GenBank/DDBJ whole genome shotgun (WGS) entry which is preliminary data.</text>
</comment>
<name>A0A8J2WFS8_9CRUS</name>
<proteinExistence type="predicted"/>
<evidence type="ECO:0000313" key="3">
    <source>
        <dbReference type="Proteomes" id="UP000789390"/>
    </source>
</evidence>
<dbReference type="OrthoDB" id="5835829at2759"/>
<reference evidence="2" key="1">
    <citation type="submission" date="2021-11" db="EMBL/GenBank/DDBJ databases">
        <authorList>
            <person name="Schell T."/>
        </authorList>
    </citation>
    <scope>NUCLEOTIDE SEQUENCE</scope>
    <source>
        <strain evidence="2">M5</strain>
    </source>
</reference>
<keyword evidence="3" id="KW-1185">Reference proteome</keyword>
<dbReference type="AlphaFoldDB" id="A0A8J2WFS8"/>
<evidence type="ECO:0000313" key="2">
    <source>
        <dbReference type="EMBL" id="CAH0105631.1"/>
    </source>
</evidence>
<dbReference type="Proteomes" id="UP000789390">
    <property type="component" value="Unassembled WGS sequence"/>
</dbReference>
<dbReference type="InterPro" id="IPR002213">
    <property type="entry name" value="UDP_glucos_trans"/>
</dbReference>
<accession>A0A8J2WFS8</accession>
<organism evidence="2 3">
    <name type="scientific">Daphnia galeata</name>
    <dbReference type="NCBI Taxonomy" id="27404"/>
    <lineage>
        <taxon>Eukaryota</taxon>
        <taxon>Metazoa</taxon>
        <taxon>Ecdysozoa</taxon>
        <taxon>Arthropoda</taxon>
        <taxon>Crustacea</taxon>
        <taxon>Branchiopoda</taxon>
        <taxon>Diplostraca</taxon>
        <taxon>Cladocera</taxon>
        <taxon>Anomopoda</taxon>
        <taxon>Daphniidae</taxon>
        <taxon>Daphnia</taxon>
    </lineage>
</organism>
<dbReference type="GO" id="GO:0008194">
    <property type="term" value="F:UDP-glycosyltransferase activity"/>
    <property type="evidence" value="ECO:0007669"/>
    <property type="project" value="InterPro"/>
</dbReference>
<dbReference type="EMBL" id="CAKKLH010000190">
    <property type="protein sequence ID" value="CAH0105631.1"/>
    <property type="molecule type" value="Genomic_DNA"/>
</dbReference>